<dbReference type="AlphaFoldDB" id="A0A9D4ZNG5"/>
<dbReference type="EMBL" id="JABFUD020000005">
    <property type="protein sequence ID" value="KAI5079826.1"/>
    <property type="molecule type" value="Genomic_DNA"/>
</dbReference>
<name>A0A9D4ZNG5_ADICA</name>
<evidence type="ECO:0000313" key="2">
    <source>
        <dbReference type="Proteomes" id="UP000886520"/>
    </source>
</evidence>
<keyword evidence="2" id="KW-1185">Reference proteome</keyword>
<gene>
    <name evidence="1" type="ORF">GOP47_0005305</name>
</gene>
<organism evidence="1 2">
    <name type="scientific">Adiantum capillus-veneris</name>
    <name type="common">Maidenhair fern</name>
    <dbReference type="NCBI Taxonomy" id="13818"/>
    <lineage>
        <taxon>Eukaryota</taxon>
        <taxon>Viridiplantae</taxon>
        <taxon>Streptophyta</taxon>
        <taxon>Embryophyta</taxon>
        <taxon>Tracheophyta</taxon>
        <taxon>Polypodiopsida</taxon>
        <taxon>Polypodiidae</taxon>
        <taxon>Polypodiales</taxon>
        <taxon>Pteridineae</taxon>
        <taxon>Pteridaceae</taxon>
        <taxon>Vittarioideae</taxon>
        <taxon>Adiantum</taxon>
    </lineage>
</organism>
<protein>
    <submittedName>
        <fullName evidence="1">Uncharacterized protein</fullName>
    </submittedName>
</protein>
<evidence type="ECO:0000313" key="1">
    <source>
        <dbReference type="EMBL" id="KAI5079826.1"/>
    </source>
</evidence>
<sequence>MHNILHIGVRILMSHQLTLIGSFKEYHVPYLPWQGYGTLQRLQRNRLYSAVVARPSIQEEGQLISVMPLLRHNPLEILLRSSNFPVCFTYKTKDFVHSLFTAMQICILSHYWKLHVVYCW</sequence>
<proteinExistence type="predicted"/>
<accession>A0A9D4ZNG5</accession>
<reference evidence="1 2" key="1">
    <citation type="submission" date="2021-01" db="EMBL/GenBank/DDBJ databases">
        <title>Adiantum capillus-veneris genome.</title>
        <authorList>
            <person name="Fang Y."/>
            <person name="Liao Q."/>
        </authorList>
    </citation>
    <scope>NUCLEOTIDE SEQUENCE [LARGE SCALE GENOMIC DNA]</scope>
    <source>
        <strain evidence="1">H3</strain>
        <tissue evidence="1">Leaf</tissue>
    </source>
</reference>
<dbReference type="Proteomes" id="UP000886520">
    <property type="component" value="Chromosome 5"/>
</dbReference>
<comment type="caution">
    <text evidence="1">The sequence shown here is derived from an EMBL/GenBank/DDBJ whole genome shotgun (WGS) entry which is preliminary data.</text>
</comment>